<reference evidence="8 9" key="1">
    <citation type="submission" date="2019-02" db="EMBL/GenBank/DDBJ databases">
        <title>Deep-cultivation of Planctomycetes and their phenomic and genomic characterization uncovers novel biology.</title>
        <authorList>
            <person name="Wiegand S."/>
            <person name="Jogler M."/>
            <person name="Boedeker C."/>
            <person name="Pinto D."/>
            <person name="Vollmers J."/>
            <person name="Rivas-Marin E."/>
            <person name="Kohn T."/>
            <person name="Peeters S.H."/>
            <person name="Heuer A."/>
            <person name="Rast P."/>
            <person name="Oberbeckmann S."/>
            <person name="Bunk B."/>
            <person name="Jeske O."/>
            <person name="Meyerdierks A."/>
            <person name="Storesund J.E."/>
            <person name="Kallscheuer N."/>
            <person name="Luecker S."/>
            <person name="Lage O.M."/>
            <person name="Pohl T."/>
            <person name="Merkel B.J."/>
            <person name="Hornburger P."/>
            <person name="Mueller R.-W."/>
            <person name="Bruemmer F."/>
            <person name="Labrenz M."/>
            <person name="Spormann A.M."/>
            <person name="Op den Camp H."/>
            <person name="Overmann J."/>
            <person name="Amann R."/>
            <person name="Jetten M.S.M."/>
            <person name="Mascher T."/>
            <person name="Medema M.H."/>
            <person name="Devos D.P."/>
            <person name="Kaster A.-K."/>
            <person name="Ovreas L."/>
            <person name="Rohde M."/>
            <person name="Galperin M.Y."/>
            <person name="Jogler C."/>
        </authorList>
    </citation>
    <scope>NUCLEOTIDE SEQUENCE [LARGE SCALE GENOMIC DNA]</scope>
    <source>
        <strain evidence="8 9">Pla85_3_4</strain>
    </source>
</reference>
<dbReference type="KEGG" id="lcre:Pla8534_09660"/>
<dbReference type="CDD" id="cd00009">
    <property type="entry name" value="AAA"/>
    <property type="match status" value="1"/>
</dbReference>
<name>A0A518DMW8_9BACT</name>
<dbReference type="PANTHER" id="PTHR32071:SF57">
    <property type="entry name" value="C4-DICARBOXYLATE TRANSPORT TRANSCRIPTIONAL REGULATORY PROTEIN DCTD"/>
    <property type="match status" value="1"/>
</dbReference>
<dbReference type="Pfam" id="PF13185">
    <property type="entry name" value="GAF_2"/>
    <property type="match status" value="1"/>
</dbReference>
<dbReference type="SMART" id="SM00240">
    <property type="entry name" value="FHA"/>
    <property type="match status" value="1"/>
</dbReference>
<dbReference type="Pfam" id="PF00158">
    <property type="entry name" value="Sigma54_activat"/>
    <property type="match status" value="1"/>
</dbReference>
<dbReference type="Gene3D" id="2.60.200.20">
    <property type="match status" value="1"/>
</dbReference>
<feature type="domain" description="FHA" evidence="6">
    <location>
        <begin position="25"/>
        <end position="74"/>
    </location>
</feature>
<evidence type="ECO:0000313" key="8">
    <source>
        <dbReference type="EMBL" id="QDU93187.1"/>
    </source>
</evidence>
<dbReference type="SUPFAM" id="SSF55781">
    <property type="entry name" value="GAF domain-like"/>
    <property type="match status" value="1"/>
</dbReference>
<dbReference type="InterPro" id="IPR025662">
    <property type="entry name" value="Sigma_54_int_dom_ATP-bd_1"/>
</dbReference>
<dbReference type="PROSITE" id="PS50045">
    <property type="entry name" value="SIGMA54_INTERACT_4"/>
    <property type="match status" value="1"/>
</dbReference>
<dbReference type="InterPro" id="IPR027417">
    <property type="entry name" value="P-loop_NTPase"/>
</dbReference>
<protein>
    <submittedName>
        <fullName evidence="8">Nitrogen fixation protein VnfA</fullName>
    </submittedName>
</protein>
<keyword evidence="4" id="KW-0238">DNA-binding</keyword>
<dbReference type="SMART" id="SM00382">
    <property type="entry name" value="AAA"/>
    <property type="match status" value="1"/>
</dbReference>
<dbReference type="Gene3D" id="3.30.450.40">
    <property type="match status" value="1"/>
</dbReference>
<dbReference type="InterPro" id="IPR029016">
    <property type="entry name" value="GAF-like_dom_sf"/>
</dbReference>
<dbReference type="PANTHER" id="PTHR32071">
    <property type="entry name" value="TRANSCRIPTIONAL REGULATORY PROTEIN"/>
    <property type="match status" value="1"/>
</dbReference>
<dbReference type="InterPro" id="IPR000253">
    <property type="entry name" value="FHA_dom"/>
</dbReference>
<dbReference type="InterPro" id="IPR009057">
    <property type="entry name" value="Homeodomain-like_sf"/>
</dbReference>
<dbReference type="Gene3D" id="1.10.10.60">
    <property type="entry name" value="Homeodomain-like"/>
    <property type="match status" value="1"/>
</dbReference>
<dbReference type="OrthoDB" id="9761019at2"/>
<dbReference type="Pfam" id="PF25601">
    <property type="entry name" value="AAA_lid_14"/>
    <property type="match status" value="1"/>
</dbReference>
<dbReference type="SUPFAM" id="SSF49879">
    <property type="entry name" value="SMAD/FHA domain"/>
    <property type="match status" value="1"/>
</dbReference>
<accession>A0A518DMW8</accession>
<dbReference type="Proteomes" id="UP000317648">
    <property type="component" value="Chromosome"/>
</dbReference>
<evidence type="ECO:0000256" key="4">
    <source>
        <dbReference type="ARBA" id="ARBA00023125"/>
    </source>
</evidence>
<keyword evidence="5" id="KW-0804">Transcription</keyword>
<evidence type="ECO:0000256" key="2">
    <source>
        <dbReference type="ARBA" id="ARBA00022840"/>
    </source>
</evidence>
<dbReference type="InterPro" id="IPR002078">
    <property type="entry name" value="Sigma_54_int"/>
</dbReference>
<dbReference type="PROSITE" id="PS00688">
    <property type="entry name" value="SIGMA54_INTERACT_3"/>
    <property type="match status" value="1"/>
</dbReference>
<dbReference type="PROSITE" id="PS00675">
    <property type="entry name" value="SIGMA54_INTERACT_1"/>
    <property type="match status" value="1"/>
</dbReference>
<evidence type="ECO:0000313" key="9">
    <source>
        <dbReference type="Proteomes" id="UP000317648"/>
    </source>
</evidence>
<evidence type="ECO:0000256" key="5">
    <source>
        <dbReference type="ARBA" id="ARBA00023163"/>
    </source>
</evidence>
<dbReference type="InterPro" id="IPR003593">
    <property type="entry name" value="AAA+_ATPase"/>
</dbReference>
<dbReference type="PROSITE" id="PS50006">
    <property type="entry name" value="FHA_DOMAIN"/>
    <property type="match status" value="1"/>
</dbReference>
<keyword evidence="3" id="KW-0805">Transcription regulation</keyword>
<dbReference type="Gene3D" id="3.40.50.300">
    <property type="entry name" value="P-loop containing nucleotide triphosphate hydrolases"/>
    <property type="match status" value="1"/>
</dbReference>
<keyword evidence="1" id="KW-0547">Nucleotide-binding</keyword>
<dbReference type="CDD" id="cd00060">
    <property type="entry name" value="FHA"/>
    <property type="match status" value="1"/>
</dbReference>
<sequence length="605" mass="67233">MNAFLKTIKGPASGAKYPLDPQVQNQVGRGIECKVLLDDSLASRIHAVIFYEEDSWWVADKESRNGVFLGGVKIDEARLMHGNVIRFGSVEFEFNEVRDPADLPLLCESRTVVFDAPIDVNDSGRSYLQALQDADRTADFLDLYQLSLKLLACDSPGEVIRLAIELLHEHTGASVTGFLWFSDDGRLKPKLVIPEEEAGEVSLSESLTELVCNQRRACRLDALASDSSVSLEDFAEAICTPLLYQQKVLGAVHIYRRQGRFSESDFAFCVSAANILSAALARAQKDATLQADHQRLVAKSGSFDEMIGESEPMQILKSKIARVARASGSVLVRGESGAGKELVARALHKASPRADRPLLSVNCAAIPAELMESQLFGHKKGAFTSADSDHQGLFEQADAGTLFLDEVGEMTLEGQAKLLRILEGHPFLPVGGVKEITVDVRVIAATNRELSDFVKERKFREDLYYRLSVFELYIPPLRDRGSDIERLLNHFLEHFRHQHGRPSLSFSPAARQKLLACHWPGNVRQLRNVIDSAVVMAESDIIQPDDLPLRGDTELETLRLDYWEEKLIRQALSRHGATVQDAAKLLGIGRATLYRKIKEYEIEVS</sequence>
<dbReference type="InterPro" id="IPR003018">
    <property type="entry name" value="GAF"/>
</dbReference>
<evidence type="ECO:0000256" key="1">
    <source>
        <dbReference type="ARBA" id="ARBA00022741"/>
    </source>
</evidence>
<dbReference type="SUPFAM" id="SSF46689">
    <property type="entry name" value="Homeodomain-like"/>
    <property type="match status" value="1"/>
</dbReference>
<gene>
    <name evidence="8" type="primary">vnfA_1</name>
    <name evidence="8" type="ORF">Pla8534_09660</name>
</gene>
<evidence type="ECO:0000259" key="7">
    <source>
        <dbReference type="PROSITE" id="PS50045"/>
    </source>
</evidence>
<dbReference type="EMBL" id="CP036433">
    <property type="protein sequence ID" value="QDU93187.1"/>
    <property type="molecule type" value="Genomic_DNA"/>
</dbReference>
<dbReference type="Pfam" id="PF02954">
    <property type="entry name" value="HTH_8"/>
    <property type="match status" value="1"/>
</dbReference>
<keyword evidence="2" id="KW-0067">ATP-binding</keyword>
<proteinExistence type="predicted"/>
<dbReference type="SMART" id="SM00065">
    <property type="entry name" value="GAF"/>
    <property type="match status" value="1"/>
</dbReference>
<dbReference type="InterPro" id="IPR058031">
    <property type="entry name" value="AAA_lid_NorR"/>
</dbReference>
<dbReference type="RefSeq" id="WP_145049774.1">
    <property type="nucleotide sequence ID" value="NZ_CP036433.1"/>
</dbReference>
<dbReference type="InterPro" id="IPR025944">
    <property type="entry name" value="Sigma_54_int_dom_CS"/>
</dbReference>
<feature type="domain" description="Sigma-54 factor interaction" evidence="7">
    <location>
        <begin position="306"/>
        <end position="535"/>
    </location>
</feature>
<dbReference type="AlphaFoldDB" id="A0A518DMW8"/>
<dbReference type="GO" id="GO:0005524">
    <property type="term" value="F:ATP binding"/>
    <property type="evidence" value="ECO:0007669"/>
    <property type="project" value="UniProtKB-KW"/>
</dbReference>
<evidence type="ECO:0000256" key="3">
    <source>
        <dbReference type="ARBA" id="ARBA00023015"/>
    </source>
</evidence>
<dbReference type="PRINTS" id="PR01590">
    <property type="entry name" value="HTHFIS"/>
</dbReference>
<dbReference type="GO" id="GO:0043565">
    <property type="term" value="F:sequence-specific DNA binding"/>
    <property type="evidence" value="ECO:0007669"/>
    <property type="project" value="InterPro"/>
</dbReference>
<dbReference type="GO" id="GO:0006355">
    <property type="term" value="P:regulation of DNA-templated transcription"/>
    <property type="evidence" value="ECO:0007669"/>
    <property type="project" value="InterPro"/>
</dbReference>
<dbReference type="FunFam" id="3.40.50.300:FF:000006">
    <property type="entry name" value="DNA-binding transcriptional regulator NtrC"/>
    <property type="match status" value="1"/>
</dbReference>
<dbReference type="Pfam" id="PF00498">
    <property type="entry name" value="FHA"/>
    <property type="match status" value="1"/>
</dbReference>
<keyword evidence="9" id="KW-1185">Reference proteome</keyword>
<evidence type="ECO:0000259" key="6">
    <source>
        <dbReference type="PROSITE" id="PS50006"/>
    </source>
</evidence>
<dbReference type="SUPFAM" id="SSF52540">
    <property type="entry name" value="P-loop containing nucleoside triphosphate hydrolases"/>
    <property type="match status" value="1"/>
</dbReference>
<organism evidence="8 9">
    <name type="scientific">Lignipirellula cremea</name>
    <dbReference type="NCBI Taxonomy" id="2528010"/>
    <lineage>
        <taxon>Bacteria</taxon>
        <taxon>Pseudomonadati</taxon>
        <taxon>Planctomycetota</taxon>
        <taxon>Planctomycetia</taxon>
        <taxon>Pirellulales</taxon>
        <taxon>Pirellulaceae</taxon>
        <taxon>Lignipirellula</taxon>
    </lineage>
</organism>
<dbReference type="Gene3D" id="1.10.8.60">
    <property type="match status" value="1"/>
</dbReference>
<dbReference type="InterPro" id="IPR008984">
    <property type="entry name" value="SMAD_FHA_dom_sf"/>
</dbReference>
<dbReference type="InterPro" id="IPR002197">
    <property type="entry name" value="HTH_Fis"/>
</dbReference>